<name>A0AC35TS13_9BILA</name>
<dbReference type="Proteomes" id="UP000095286">
    <property type="component" value="Unplaced"/>
</dbReference>
<dbReference type="WBParaSite" id="RSKR_0000372100.1">
    <property type="protein sequence ID" value="RSKR_0000372100.1"/>
    <property type="gene ID" value="RSKR_0000372100"/>
</dbReference>
<accession>A0AC35TS13</accession>
<organism evidence="1 2">
    <name type="scientific">Rhabditophanes sp. KR3021</name>
    <dbReference type="NCBI Taxonomy" id="114890"/>
    <lineage>
        <taxon>Eukaryota</taxon>
        <taxon>Metazoa</taxon>
        <taxon>Ecdysozoa</taxon>
        <taxon>Nematoda</taxon>
        <taxon>Chromadorea</taxon>
        <taxon>Rhabditida</taxon>
        <taxon>Tylenchina</taxon>
        <taxon>Panagrolaimomorpha</taxon>
        <taxon>Strongyloidoidea</taxon>
        <taxon>Alloionematidae</taxon>
        <taxon>Rhabditophanes</taxon>
    </lineage>
</organism>
<sequence length="674" mass="77682">MNESDDFNFRDNSMDNGRSNFGGNFNDRRQFNTHGKRLGPRNDFGFNKRGRMDSHNDGEVPSTDSNNATTMMTYKVFVNTIGDEASEEELQQKYTEYKDKFRAENLLRFFNEHKNEEWYRLKYHPLESLENKQKKKEFVNQRFEVYQKYIVEKDLLKDITLDHTNADYIDKIFEAMVGHLEGVSEEDIEKYLNDEPVDDKSNGEEESETAADSTPRQRKPLVKYAGIFLRTVAPNITVREIEEVCEKYDSYVRVGLTDPVMDRTLTKKGWVTLKEDANVKSVCWELNTLRIRSTELGAILNKDVPRIRTANGMVAHNSIARNDLKQAAKLITLMDRKHGLYYDENQTDEVIFSNLEMAIVYSKNPLLDDITDLLIEEGTILDEDDGSNGKRLILTRDSKLLSRLDKLIIYLRIVHSIDYYYATAYPIEDTMPNKCGVLHIRAEPMAQFKNNESGQYNISESFIDNHMKEFNNKLNVNVLHCGVVNEEEMVKLGKKDADTEEENFINANCIELQPGKWLCELSGKKFKNADFVKKHLRSKHQDKIDEARASAEFYNNYIADPKRIQDSEPHQANLNTSSGGGPDSEQRMGGGGHMYHGGGNRNFVRQNNWNDGPRRSFNGNRGYHNNGGGGNFNNYQQQPRFNNDMGGQGFGDHMRRDPRQPVIYKDLDAPEDTF</sequence>
<reference evidence="2" key="1">
    <citation type="submission" date="2016-11" db="UniProtKB">
        <authorList>
            <consortium name="WormBaseParasite"/>
        </authorList>
    </citation>
    <scope>IDENTIFICATION</scope>
    <source>
        <strain evidence="2">KR3021</strain>
    </source>
</reference>
<protein>
    <submittedName>
        <fullName evidence="2">Serrate RNA effector molecule homolog</fullName>
    </submittedName>
</protein>
<proteinExistence type="predicted"/>
<evidence type="ECO:0000313" key="1">
    <source>
        <dbReference type="Proteomes" id="UP000095286"/>
    </source>
</evidence>
<evidence type="ECO:0000313" key="2">
    <source>
        <dbReference type="WBParaSite" id="RSKR_0000372100.1"/>
    </source>
</evidence>